<dbReference type="GeneID" id="37121384"/>
<dbReference type="RefSeq" id="XP_025473579.1">
    <property type="nucleotide sequence ID" value="XM_025618928.1"/>
</dbReference>
<dbReference type="AlphaFoldDB" id="A0A318Y168"/>
<evidence type="ECO:0000313" key="4">
    <source>
        <dbReference type="EMBL" id="PYH28101.1"/>
    </source>
</evidence>
<reference evidence="4" key="1">
    <citation type="submission" date="2016-12" db="EMBL/GenBank/DDBJ databases">
        <title>The genomes of Aspergillus section Nigri reveals drivers in fungal speciation.</title>
        <authorList>
            <consortium name="DOE Joint Genome Institute"/>
            <person name="Vesth T.C."/>
            <person name="Nybo J."/>
            <person name="Theobald S."/>
            <person name="Brandl J."/>
            <person name="Frisvad J.C."/>
            <person name="Nielsen K.F."/>
            <person name="Lyhne E.K."/>
            <person name="Kogle M.E."/>
            <person name="Kuo A."/>
            <person name="Riley R."/>
            <person name="Clum A."/>
            <person name="Nolan M."/>
            <person name="Lipzen A."/>
            <person name="Salamov A."/>
            <person name="Henrissat B."/>
            <person name="Wiebenga A."/>
            <person name="De Vries R.P."/>
            <person name="Grigoriev I.V."/>
            <person name="Mortensen U.H."/>
            <person name="Andersen M.R."/>
            <person name="Baker S.E."/>
        </authorList>
    </citation>
    <scope>NUCLEOTIDE SEQUENCE [LARGE SCALE GENOMIC DNA]</scope>
    <source>
        <strain evidence="4">CBS 115656</strain>
    </source>
</reference>
<evidence type="ECO:0000256" key="2">
    <source>
        <dbReference type="ARBA" id="ARBA00022840"/>
    </source>
</evidence>
<dbReference type="SUPFAM" id="SSF52540">
    <property type="entry name" value="P-loop containing nucleoside triphosphate hydrolases"/>
    <property type="match status" value="1"/>
</dbReference>
<name>A0A318Y168_ASPNB</name>
<keyword evidence="5" id="KW-1185">Reference proteome</keyword>
<proteinExistence type="predicted"/>
<protein>
    <recommendedName>
        <fullName evidence="3">SNF2 N-terminal domain-containing protein</fullName>
    </recommendedName>
</protein>
<accession>A0A318Y168</accession>
<dbReference type="Proteomes" id="UP000247647">
    <property type="component" value="Unassembled WGS sequence"/>
</dbReference>
<feature type="non-terminal residue" evidence="4">
    <location>
        <position position="62"/>
    </location>
</feature>
<dbReference type="InterPro" id="IPR038718">
    <property type="entry name" value="SNF2-like_sf"/>
</dbReference>
<dbReference type="EMBL" id="KZ821566">
    <property type="protein sequence ID" value="PYH28101.1"/>
    <property type="molecule type" value="Genomic_DNA"/>
</dbReference>
<feature type="domain" description="SNF2 N-terminal" evidence="3">
    <location>
        <begin position="7"/>
        <end position="61"/>
    </location>
</feature>
<evidence type="ECO:0000256" key="1">
    <source>
        <dbReference type="ARBA" id="ARBA00022741"/>
    </source>
</evidence>
<organism evidence="4 5">
    <name type="scientific">Aspergillus neoniger (strain CBS 115656)</name>
    <dbReference type="NCBI Taxonomy" id="1448310"/>
    <lineage>
        <taxon>Eukaryota</taxon>
        <taxon>Fungi</taxon>
        <taxon>Dikarya</taxon>
        <taxon>Ascomycota</taxon>
        <taxon>Pezizomycotina</taxon>
        <taxon>Eurotiomycetes</taxon>
        <taxon>Eurotiomycetidae</taxon>
        <taxon>Eurotiales</taxon>
        <taxon>Aspergillaceae</taxon>
        <taxon>Aspergillus</taxon>
        <taxon>Aspergillus subgen. Circumdati</taxon>
    </lineage>
</organism>
<gene>
    <name evidence="4" type="ORF">BO87DRAFT_280875</name>
</gene>
<evidence type="ECO:0000259" key="3">
    <source>
        <dbReference type="Pfam" id="PF00176"/>
    </source>
</evidence>
<feature type="non-terminal residue" evidence="4">
    <location>
        <position position="1"/>
    </location>
</feature>
<dbReference type="GO" id="GO:0005524">
    <property type="term" value="F:ATP binding"/>
    <property type="evidence" value="ECO:0007669"/>
    <property type="project" value="InterPro"/>
</dbReference>
<evidence type="ECO:0000313" key="5">
    <source>
        <dbReference type="Proteomes" id="UP000247647"/>
    </source>
</evidence>
<keyword evidence="1" id="KW-0547">Nucleotide-binding</keyword>
<sequence>YRSRMPIHFAHVVCDEGHIIKTIKTRAHQSVRSLNTDSVWFLTATPLVNNTRDIFGYLAILY</sequence>
<dbReference type="OrthoDB" id="4507000at2759"/>
<dbReference type="Gene3D" id="3.40.50.10810">
    <property type="entry name" value="Tandem AAA-ATPase domain"/>
    <property type="match status" value="1"/>
</dbReference>
<dbReference type="InterPro" id="IPR000330">
    <property type="entry name" value="SNF2_N"/>
</dbReference>
<dbReference type="Pfam" id="PF00176">
    <property type="entry name" value="SNF2-rel_dom"/>
    <property type="match status" value="1"/>
</dbReference>
<keyword evidence="2" id="KW-0067">ATP-binding</keyword>
<dbReference type="InterPro" id="IPR027417">
    <property type="entry name" value="P-loop_NTPase"/>
</dbReference>